<evidence type="ECO:0000313" key="2">
    <source>
        <dbReference type="Proteomes" id="UP000006048"/>
    </source>
</evidence>
<protein>
    <recommendedName>
        <fullName evidence="3">DUF4422 domain-containing protein</fullName>
    </recommendedName>
</protein>
<accession>I4B129</accession>
<organism evidence="1 2">
    <name type="scientific">Turneriella parva (strain ATCC BAA-1111 / DSM 21527 / NCTC 11395 / H)</name>
    <name type="common">Leptospira parva</name>
    <dbReference type="NCBI Taxonomy" id="869212"/>
    <lineage>
        <taxon>Bacteria</taxon>
        <taxon>Pseudomonadati</taxon>
        <taxon>Spirochaetota</taxon>
        <taxon>Spirochaetia</taxon>
        <taxon>Leptospirales</taxon>
        <taxon>Leptospiraceae</taxon>
        <taxon>Turneriella</taxon>
    </lineage>
</organism>
<dbReference type="EMBL" id="CP002959">
    <property type="protein sequence ID" value="AFM10986.1"/>
    <property type="molecule type" value="Genomic_DNA"/>
</dbReference>
<dbReference type="KEGG" id="tpx:Turpa_0326"/>
<evidence type="ECO:0008006" key="3">
    <source>
        <dbReference type="Google" id="ProtNLM"/>
    </source>
</evidence>
<dbReference type="Proteomes" id="UP000006048">
    <property type="component" value="Chromosome"/>
</dbReference>
<dbReference type="HOGENOM" id="CLU_1098129_0_0_12"/>
<sequence length="253" mass="29438">MDIRISQIYYDPAQLPTLEKAFVPFDNTENPNREFAEYYIFEKEYASGKILPDAHVGYVSWKFGAKTRLSGDKFLNFIEANPGYDVYFINPFPLQVKFFCNLWLQGEFYHPGILELAQGIFRAAGYPNQLAKEIHDSSTALYCNYWVGNRRFWDTYMDFVQPLVNILRSGLGEAEKQKLHSIADHGNDFSFIAFIIERLFTTLLNSNTSIRHLAYRHSYADIRRKYGHAGAVIHKIFPDNSRILNCAYSWLKK</sequence>
<name>I4B129_TURPD</name>
<dbReference type="RefSeq" id="WP_014801506.1">
    <property type="nucleotide sequence ID" value="NC_018020.1"/>
</dbReference>
<dbReference type="OrthoDB" id="101857at2"/>
<evidence type="ECO:0000313" key="1">
    <source>
        <dbReference type="EMBL" id="AFM10986.1"/>
    </source>
</evidence>
<proteinExistence type="predicted"/>
<dbReference type="STRING" id="869212.Turpa_0326"/>
<dbReference type="AlphaFoldDB" id="I4B129"/>
<keyword evidence="2" id="KW-1185">Reference proteome</keyword>
<reference evidence="1 2" key="1">
    <citation type="submission" date="2012-06" db="EMBL/GenBank/DDBJ databases">
        <title>The complete chromosome of genome of Turneriella parva DSM 21527.</title>
        <authorList>
            <consortium name="US DOE Joint Genome Institute (JGI-PGF)"/>
            <person name="Lucas S."/>
            <person name="Han J."/>
            <person name="Lapidus A."/>
            <person name="Bruce D."/>
            <person name="Goodwin L."/>
            <person name="Pitluck S."/>
            <person name="Peters L."/>
            <person name="Kyrpides N."/>
            <person name="Mavromatis K."/>
            <person name="Ivanova N."/>
            <person name="Mikhailova N."/>
            <person name="Chertkov O."/>
            <person name="Detter J.C."/>
            <person name="Tapia R."/>
            <person name="Han C."/>
            <person name="Land M."/>
            <person name="Hauser L."/>
            <person name="Markowitz V."/>
            <person name="Cheng J.-F."/>
            <person name="Hugenholtz P."/>
            <person name="Woyke T."/>
            <person name="Wu D."/>
            <person name="Gronow S."/>
            <person name="Wellnitz S."/>
            <person name="Brambilla E."/>
            <person name="Klenk H.-P."/>
            <person name="Eisen J.A."/>
        </authorList>
    </citation>
    <scope>NUCLEOTIDE SEQUENCE [LARGE SCALE GENOMIC DNA]</scope>
    <source>
        <strain evidence="2">ATCC BAA-1111 / DSM 21527 / NCTC 11395 / H</strain>
    </source>
</reference>
<gene>
    <name evidence="1" type="ordered locus">Turpa_0326</name>
</gene>